<accession>A0ABN1S5Z2</accession>
<dbReference type="Proteomes" id="UP001500033">
    <property type="component" value="Unassembled WGS sequence"/>
</dbReference>
<dbReference type="EMBL" id="BAAAIE010000011">
    <property type="protein sequence ID" value="GAA0975035.1"/>
    <property type="molecule type" value="Genomic_DNA"/>
</dbReference>
<proteinExistence type="predicted"/>
<protein>
    <submittedName>
        <fullName evidence="2">Uncharacterized protein</fullName>
    </submittedName>
</protein>
<feature type="compositionally biased region" description="Basic and acidic residues" evidence="1">
    <location>
        <begin position="50"/>
        <end position="67"/>
    </location>
</feature>
<sequence>MASGKTAEVTVPYGKLKPGTTYTFHTSAYDGSLYETTWSPWAKFRIRSRSVDIKLPEPDKNAPKVDLDAYQEPQEGRPEGHLPGRLGSQVRQPRRHHRAGADTEQQRLGELR</sequence>
<evidence type="ECO:0000313" key="2">
    <source>
        <dbReference type="EMBL" id="GAA0975035.1"/>
    </source>
</evidence>
<evidence type="ECO:0000313" key="3">
    <source>
        <dbReference type="Proteomes" id="UP001500033"/>
    </source>
</evidence>
<keyword evidence="3" id="KW-1185">Reference proteome</keyword>
<name>A0ABN1S5Z2_9ACTN</name>
<reference evidence="2 3" key="1">
    <citation type="journal article" date="2019" name="Int. J. Syst. Evol. Microbiol.">
        <title>The Global Catalogue of Microorganisms (GCM) 10K type strain sequencing project: providing services to taxonomists for standard genome sequencing and annotation.</title>
        <authorList>
            <consortium name="The Broad Institute Genomics Platform"/>
            <consortium name="The Broad Institute Genome Sequencing Center for Infectious Disease"/>
            <person name="Wu L."/>
            <person name="Ma J."/>
        </authorList>
    </citation>
    <scope>NUCLEOTIDE SEQUENCE [LARGE SCALE GENOMIC DNA]</scope>
    <source>
        <strain evidence="2 3">JCM 11445</strain>
    </source>
</reference>
<feature type="compositionally biased region" description="Basic and acidic residues" evidence="1">
    <location>
        <begin position="99"/>
        <end position="112"/>
    </location>
</feature>
<evidence type="ECO:0000256" key="1">
    <source>
        <dbReference type="SAM" id="MobiDB-lite"/>
    </source>
</evidence>
<comment type="caution">
    <text evidence="2">The sequence shown here is derived from an EMBL/GenBank/DDBJ whole genome shotgun (WGS) entry which is preliminary data.</text>
</comment>
<gene>
    <name evidence="2" type="ORF">GCM10009576_023150</name>
</gene>
<organism evidence="2 3">
    <name type="scientific">Streptomyces rhizosphaericus</name>
    <dbReference type="NCBI Taxonomy" id="114699"/>
    <lineage>
        <taxon>Bacteria</taxon>
        <taxon>Bacillati</taxon>
        <taxon>Actinomycetota</taxon>
        <taxon>Actinomycetes</taxon>
        <taxon>Kitasatosporales</taxon>
        <taxon>Streptomycetaceae</taxon>
        <taxon>Streptomyces</taxon>
        <taxon>Streptomyces violaceusniger group</taxon>
    </lineage>
</organism>
<feature type="region of interest" description="Disordered" evidence="1">
    <location>
        <begin position="50"/>
        <end position="112"/>
    </location>
</feature>